<gene>
    <name evidence="1" type="ORF">NCTC11685_02139</name>
</gene>
<proteinExistence type="predicted"/>
<organism evidence="1 2">
    <name type="scientific">Klebsiella michiganensis</name>
    <dbReference type="NCBI Taxonomy" id="1134687"/>
    <lineage>
        <taxon>Bacteria</taxon>
        <taxon>Pseudomonadati</taxon>
        <taxon>Pseudomonadota</taxon>
        <taxon>Gammaproteobacteria</taxon>
        <taxon>Enterobacterales</taxon>
        <taxon>Enterobacteriaceae</taxon>
        <taxon>Klebsiella/Raoultella group</taxon>
        <taxon>Klebsiella</taxon>
    </lineage>
</organism>
<name>A0A7H4N513_9ENTR</name>
<evidence type="ECO:0000313" key="1">
    <source>
        <dbReference type="EMBL" id="STV78266.1"/>
    </source>
</evidence>
<accession>A0A7H4N513</accession>
<reference evidence="1 2" key="1">
    <citation type="submission" date="2018-06" db="EMBL/GenBank/DDBJ databases">
        <authorList>
            <consortium name="Pathogen Informatics"/>
            <person name="Doyle S."/>
        </authorList>
    </citation>
    <scope>NUCLEOTIDE SEQUENCE [LARGE SCALE GENOMIC DNA]</scope>
    <source>
        <strain evidence="1 2">NCTC11685</strain>
    </source>
</reference>
<dbReference type="Proteomes" id="UP000254863">
    <property type="component" value="Unassembled WGS sequence"/>
</dbReference>
<dbReference type="AlphaFoldDB" id="A0A7H4N513"/>
<comment type="caution">
    <text evidence="1">The sequence shown here is derived from an EMBL/GenBank/DDBJ whole genome shotgun (WGS) entry which is preliminary data.</text>
</comment>
<dbReference type="EMBL" id="UGMS01000001">
    <property type="protein sequence ID" value="STV78266.1"/>
    <property type="molecule type" value="Genomic_DNA"/>
</dbReference>
<protein>
    <submittedName>
        <fullName evidence="1">Uncharacterized protein</fullName>
    </submittedName>
</protein>
<sequence>MRLLPGSRCAYPGYGSTAVCGPVARVRRLRRNPGMRRDKYIGAASSPAALRLPGLRVLTSDSQPRSNPGLFIIALFGFPGGATGQLQIGSLGCSGMNASVRLLPGLRCAYPGYGSTAVCGPVARVRRLRRNPGMCRDKYIGAASSRVALRLPGYGSTAVCGPVARVRRLRRNPGMYGDKYIDAVSSRVALRLPGLRVHRRLRAGSPGQAFTPQPGNASG</sequence>
<evidence type="ECO:0000313" key="2">
    <source>
        <dbReference type="Proteomes" id="UP000254863"/>
    </source>
</evidence>